<evidence type="ECO:0000313" key="2">
    <source>
        <dbReference type="EMBL" id="KAK0654622.1"/>
    </source>
</evidence>
<evidence type="ECO:0000259" key="1">
    <source>
        <dbReference type="SMART" id="SM00672"/>
    </source>
</evidence>
<dbReference type="PANTHER" id="PTHR12203:SF22">
    <property type="entry name" value="CAPSULE ASSOCIATED PROTEIN"/>
    <property type="match status" value="1"/>
</dbReference>
<dbReference type="InterPro" id="IPR051091">
    <property type="entry name" value="O-Glucosyltr/Glycosyltrsf_90"/>
</dbReference>
<feature type="domain" description="Glycosyl transferase CAP10" evidence="1">
    <location>
        <begin position="314"/>
        <end position="587"/>
    </location>
</feature>
<name>A0AA40CXX0_9PEZI</name>
<proteinExistence type="predicted"/>
<protein>
    <submittedName>
        <fullName evidence="2">KDEL motif-containing protein 1</fullName>
    </submittedName>
</protein>
<dbReference type="EMBL" id="JAUJDW010000020">
    <property type="protein sequence ID" value="KAK0654622.1"/>
    <property type="molecule type" value="Genomic_DNA"/>
</dbReference>
<sequence length="597" mass="67923">MLRGFDTLSRLRPFASAATLAVFAFILLYLFFLSSSATTTPVSTSSPLPPHPIDHLVERADADFRRLLETRSTTLNDAAARYRVRRGRHPPPGFDAWFEFALGKNAVVVEDFFDQIYDDLAPFWGLSPRDIRIATTRHEQTIVSVRNGAVSKLTPKDSWRMDHWTNLVETIAEVAPVPDIHLPMNIMDESRLFVPWEGINSLVASEIEQRDMTLDPSRLVNHFSALEDMDAEVAPVDWIREPSQMWPLLRATCHPDSPARQAPDHVDLSVPAPDYLPLRHPEASWHGYVQNWTVARDPCHHPHLRGLHGTFIEPTSTKATTRLIPLFAGSKLRGNNEILVPAAMYWGDWQEYSGGQEHGDAWEKKLDRFVWRGVASGGRNKAETWPHFHRHRWVSMANGTTVADAEAHGGESVAFKLPDPALYDVGAAKEGRLGEWIDPLGNVGFNDLLCFPQEGGPHCSYSGPYFEIAQHLSMLDQYHHKFLPDIDGNSYSARYRAFLLSTSLPIKASIYREWHDSRLFPWVHFVPMDNTFIDFYGILDYLLAHDSVAKSLANQGQEWAQQVLRKEDMQVYMYRLILEFARVCDENRTLLAFTDDL</sequence>
<comment type="caution">
    <text evidence="2">The sequence shown here is derived from an EMBL/GenBank/DDBJ whole genome shotgun (WGS) entry which is preliminary data.</text>
</comment>
<evidence type="ECO:0000313" key="3">
    <source>
        <dbReference type="Proteomes" id="UP001175001"/>
    </source>
</evidence>
<keyword evidence="3" id="KW-1185">Reference proteome</keyword>
<dbReference type="SMART" id="SM00672">
    <property type="entry name" value="CAP10"/>
    <property type="match status" value="1"/>
</dbReference>
<dbReference type="InterPro" id="IPR006598">
    <property type="entry name" value="CAP10"/>
</dbReference>
<dbReference type="Proteomes" id="UP001175001">
    <property type="component" value="Unassembled WGS sequence"/>
</dbReference>
<reference evidence="2" key="1">
    <citation type="submission" date="2023-06" db="EMBL/GenBank/DDBJ databases">
        <title>Multi-omics analyses reveal the molecular pathogenesis toolkit of Lasiodiplodia hormozganensis, a cross-kingdom pathogen.</title>
        <authorList>
            <person name="Felix C."/>
            <person name="Meneses R."/>
            <person name="Goncalves M.F.M."/>
            <person name="Tilleman L."/>
            <person name="Duarte A.S."/>
            <person name="Jorrin-Novo J.V."/>
            <person name="Van De Peer Y."/>
            <person name="Deforce D."/>
            <person name="Van Nieuwerburgh F."/>
            <person name="Esteves A.C."/>
            <person name="Alves A."/>
        </authorList>
    </citation>
    <scope>NUCLEOTIDE SEQUENCE</scope>
    <source>
        <strain evidence="2">CBS 339.90</strain>
    </source>
</reference>
<accession>A0AA40CXX0</accession>
<gene>
    <name evidence="2" type="primary">kdelc1</name>
    <name evidence="2" type="ORF">DIS24_g5131</name>
</gene>
<organism evidence="2 3">
    <name type="scientific">Lasiodiplodia hormozganensis</name>
    <dbReference type="NCBI Taxonomy" id="869390"/>
    <lineage>
        <taxon>Eukaryota</taxon>
        <taxon>Fungi</taxon>
        <taxon>Dikarya</taxon>
        <taxon>Ascomycota</taxon>
        <taxon>Pezizomycotina</taxon>
        <taxon>Dothideomycetes</taxon>
        <taxon>Dothideomycetes incertae sedis</taxon>
        <taxon>Botryosphaeriales</taxon>
        <taxon>Botryosphaeriaceae</taxon>
        <taxon>Lasiodiplodia</taxon>
    </lineage>
</organism>
<dbReference type="PANTHER" id="PTHR12203">
    <property type="entry name" value="KDEL LYS-ASP-GLU-LEU CONTAINING - RELATED"/>
    <property type="match status" value="1"/>
</dbReference>
<dbReference type="AlphaFoldDB" id="A0AA40CXX0"/>
<dbReference type="Pfam" id="PF05686">
    <property type="entry name" value="Glyco_transf_90"/>
    <property type="match status" value="1"/>
</dbReference>